<dbReference type="EMBL" id="CP007141">
    <property type="protein sequence ID" value="AJC74594.1"/>
    <property type="molecule type" value="Genomic_DNA"/>
</dbReference>
<evidence type="ECO:0008006" key="3">
    <source>
        <dbReference type="Google" id="ProtNLM"/>
    </source>
</evidence>
<protein>
    <recommendedName>
        <fullName evidence="3">DUF4911 domain-containing protein</fullName>
    </recommendedName>
</protein>
<dbReference type="Proteomes" id="UP000077469">
    <property type="component" value="Chromosome"/>
</dbReference>
<dbReference type="KEGG" id="phy:AJ81_10865"/>
<dbReference type="RefSeq" id="WP_031502895.1">
    <property type="nucleotide sequence ID" value="NC_022795.1"/>
</dbReference>
<dbReference type="PATRIC" id="fig|1123384.7.peg.2173"/>
<keyword evidence="2" id="KW-1185">Reference proteome</keyword>
<accession>A0A0X1KTI6</accession>
<name>A0A0X1KTI6_9THEM</name>
<evidence type="ECO:0000313" key="1">
    <source>
        <dbReference type="EMBL" id="AJC74594.1"/>
    </source>
</evidence>
<dbReference type="Pfam" id="PF16256">
    <property type="entry name" value="DUF4911"/>
    <property type="match status" value="1"/>
</dbReference>
<organism evidence="1 2">
    <name type="scientific">Pseudothermotoga hypogea DSM 11164 = NBRC 106472</name>
    <dbReference type="NCBI Taxonomy" id="1123384"/>
    <lineage>
        <taxon>Bacteria</taxon>
        <taxon>Thermotogati</taxon>
        <taxon>Thermotogota</taxon>
        <taxon>Thermotogae</taxon>
        <taxon>Thermotogales</taxon>
        <taxon>Thermotogaceae</taxon>
        <taxon>Pseudothermotoga</taxon>
    </lineage>
</organism>
<gene>
    <name evidence="1" type="ORF">AJ81_10865</name>
</gene>
<sequence length="75" mass="8853">MEYDVYLKMDSNDVHTLSYILEVEDNLLNMRKYENGVLRILVPADLLDELLNFLHNVKNCVKFELVDVRLNRGII</sequence>
<dbReference type="PaxDb" id="1123384-AJ81_10865"/>
<dbReference type="AlphaFoldDB" id="A0A0X1KTI6"/>
<reference evidence="1 2" key="1">
    <citation type="submission" date="2014-01" db="EMBL/GenBank/DDBJ databases">
        <title>Genome sequencing of Thermotog hypogea.</title>
        <authorList>
            <person name="Zhang X."/>
            <person name="Alvare G."/>
            <person name="Fristensky B."/>
            <person name="Chen L."/>
            <person name="Suen T."/>
            <person name="Chen Q."/>
            <person name="Ma K."/>
        </authorList>
    </citation>
    <scope>NUCLEOTIDE SEQUENCE [LARGE SCALE GENOMIC DNA]</scope>
    <source>
        <strain evidence="1 2">DSM 11164</strain>
    </source>
</reference>
<proteinExistence type="predicted"/>
<evidence type="ECO:0000313" key="2">
    <source>
        <dbReference type="Proteomes" id="UP000077469"/>
    </source>
</evidence>
<dbReference type="STRING" id="1123384.AJ81_10865"/>
<dbReference type="InterPro" id="IPR032587">
    <property type="entry name" value="DUF4911"/>
</dbReference>